<protein>
    <recommendedName>
        <fullName evidence="3">Tail completion protein</fullName>
    </recommendedName>
</protein>
<name>J9QM89_9CAUD</name>
<dbReference type="OrthoDB" id="16260at10239"/>
<dbReference type="GeneID" id="13826841"/>
<dbReference type="Pfam" id="PF25747">
    <property type="entry name" value="T5_p143"/>
    <property type="match status" value="1"/>
</dbReference>
<keyword evidence="2" id="KW-1185">Reference proteome</keyword>
<gene>
    <name evidence="1" type="ORF">My1_139</name>
</gene>
<dbReference type="Proteomes" id="UP000006280">
    <property type="component" value="Segment"/>
</dbReference>
<evidence type="ECO:0008006" key="3">
    <source>
        <dbReference type="Google" id="ProtNLM"/>
    </source>
</evidence>
<dbReference type="InterPro" id="IPR057970">
    <property type="entry name" value="T5_p143"/>
</dbReference>
<sequence length="254" mass="27862">MALSTTAQKIIRSELDAGGKAGKNSVVYTVETGLLDKARDGVVATMSFRFTKPVSQDLLDVRSSKILGLIANSLDMQGDLPALENMLQRVAGNKSTIGRKRSTGKVSVQFGDPEDTNGFDGSLQGASGRQVSNSNMKQLLEILAKQYLIKEMKRAGAPLKYRTGRFANSLKITRATLLDKGPTSVRKPPELEVAYNYRLRPYSVFNPAVSTYRRLSLRPFAGARNPQKLIGEAIAKATRDLLHSRYRITVKQGT</sequence>
<evidence type="ECO:0000313" key="1">
    <source>
        <dbReference type="EMBL" id="AFQ22298.1"/>
    </source>
</evidence>
<reference evidence="1 2" key="1">
    <citation type="journal article" date="2012" name="J. Virol.">
        <title>Complete Genome Sequence of Pectobacterium carotovorum subsp. carotovorum Bacteriophage My1.</title>
        <authorList>
            <person name="Lee D.H."/>
            <person name="Lee J.H."/>
            <person name="Shin H."/>
            <person name="Ji S."/>
            <person name="Roh E."/>
            <person name="Jung K."/>
            <person name="Ryu S."/>
            <person name="Choi J."/>
            <person name="Heu S."/>
        </authorList>
    </citation>
    <scope>NUCLEOTIDE SEQUENCE [LARGE SCALE GENOMIC DNA]</scope>
</reference>
<proteinExistence type="predicted"/>
<evidence type="ECO:0000313" key="2">
    <source>
        <dbReference type="Proteomes" id="UP000006280"/>
    </source>
</evidence>
<dbReference type="KEGG" id="vg:13826841"/>
<accession>J9QM89</accession>
<dbReference type="EMBL" id="JX195166">
    <property type="protein sequence ID" value="AFQ22298.1"/>
    <property type="molecule type" value="Genomic_DNA"/>
</dbReference>
<organism evidence="1 2">
    <name type="scientific">Pectobacterium phage My1</name>
    <dbReference type="NCBI Taxonomy" id="1204539"/>
    <lineage>
        <taxon>Viruses</taxon>
        <taxon>Duplodnaviria</taxon>
        <taxon>Heunggongvirae</taxon>
        <taxon>Uroviricota</taxon>
        <taxon>Caudoviricetes</taxon>
        <taxon>Demerecviridae</taxon>
        <taxon>Mccorquodalevirinae</taxon>
        <taxon>Myunavirus</taxon>
        <taxon>Myunavirus My1</taxon>
    </lineage>
</organism>
<dbReference type="RefSeq" id="YP_006906391.1">
    <property type="nucleotide sequence ID" value="NC_018837.1"/>
</dbReference>